<reference evidence="1" key="1">
    <citation type="submission" date="2022-10" db="EMBL/GenBank/DDBJ databases">
        <authorList>
            <person name="Hyden B.L."/>
            <person name="Feng K."/>
            <person name="Yates T."/>
            <person name="Jawdy S."/>
            <person name="Smart L.B."/>
            <person name="Muchero W."/>
        </authorList>
    </citation>
    <scope>NUCLEOTIDE SEQUENCE</scope>
    <source>
        <tissue evidence="1">Shoot tip</tissue>
    </source>
</reference>
<proteinExistence type="predicted"/>
<dbReference type="Proteomes" id="UP001141253">
    <property type="component" value="Chromosome 15W"/>
</dbReference>
<sequence>MEMGIFSFSVDPFSSPFLHPLLSRHPCHDHLSFSSFYV</sequence>
<dbReference type="EMBL" id="JAPFFI010000020">
    <property type="protein sequence ID" value="KAJ6339353.1"/>
    <property type="molecule type" value="Genomic_DNA"/>
</dbReference>
<gene>
    <name evidence="1" type="ORF">OIU77_007340</name>
</gene>
<organism evidence="1 2">
    <name type="scientific">Salix suchowensis</name>
    <dbReference type="NCBI Taxonomy" id="1278906"/>
    <lineage>
        <taxon>Eukaryota</taxon>
        <taxon>Viridiplantae</taxon>
        <taxon>Streptophyta</taxon>
        <taxon>Embryophyta</taxon>
        <taxon>Tracheophyta</taxon>
        <taxon>Spermatophyta</taxon>
        <taxon>Magnoliopsida</taxon>
        <taxon>eudicotyledons</taxon>
        <taxon>Gunneridae</taxon>
        <taxon>Pentapetalae</taxon>
        <taxon>rosids</taxon>
        <taxon>fabids</taxon>
        <taxon>Malpighiales</taxon>
        <taxon>Salicaceae</taxon>
        <taxon>Saliceae</taxon>
        <taxon>Salix</taxon>
    </lineage>
</organism>
<protein>
    <submittedName>
        <fullName evidence="1">Uncharacterized protein</fullName>
    </submittedName>
</protein>
<keyword evidence="2" id="KW-1185">Reference proteome</keyword>
<accession>A0ABQ9AFS5</accession>
<name>A0ABQ9AFS5_9ROSI</name>
<evidence type="ECO:0000313" key="2">
    <source>
        <dbReference type="Proteomes" id="UP001141253"/>
    </source>
</evidence>
<comment type="caution">
    <text evidence="1">The sequence shown here is derived from an EMBL/GenBank/DDBJ whole genome shotgun (WGS) entry which is preliminary data.</text>
</comment>
<evidence type="ECO:0000313" key="1">
    <source>
        <dbReference type="EMBL" id="KAJ6339353.1"/>
    </source>
</evidence>
<reference evidence="1" key="2">
    <citation type="journal article" date="2023" name="Int. J. Mol. Sci.">
        <title>De Novo Assembly and Annotation of 11 Diverse Shrub Willow (Salix) Genomes Reveals Novel Gene Organization in Sex-Linked Regions.</title>
        <authorList>
            <person name="Hyden B."/>
            <person name="Feng K."/>
            <person name="Yates T.B."/>
            <person name="Jawdy S."/>
            <person name="Cereghino C."/>
            <person name="Smart L.B."/>
            <person name="Muchero W."/>
        </authorList>
    </citation>
    <scope>NUCLEOTIDE SEQUENCE</scope>
    <source>
        <tissue evidence="1">Shoot tip</tissue>
    </source>
</reference>